<dbReference type="GO" id="GO:0016787">
    <property type="term" value="F:hydrolase activity"/>
    <property type="evidence" value="ECO:0007669"/>
    <property type="project" value="UniProtKB-KW"/>
</dbReference>
<proteinExistence type="predicted"/>
<evidence type="ECO:0000313" key="3">
    <source>
        <dbReference type="EMBL" id="KTB46175.1"/>
    </source>
</evidence>
<keyword evidence="1" id="KW-0732">Signal</keyword>
<dbReference type="InterPro" id="IPR052762">
    <property type="entry name" value="PCW_deacetylase/CE"/>
</dbReference>
<dbReference type="InterPro" id="IPR013830">
    <property type="entry name" value="SGNH_hydro"/>
</dbReference>
<feature type="signal peptide" evidence="1">
    <location>
        <begin position="1"/>
        <end position="26"/>
    </location>
</feature>
<feature type="domain" description="SGNH hydrolase-type esterase" evidence="2">
    <location>
        <begin position="159"/>
        <end position="357"/>
    </location>
</feature>
<evidence type="ECO:0000313" key="4">
    <source>
        <dbReference type="Proteomes" id="UP000054988"/>
    </source>
</evidence>
<organism evidence="3 4">
    <name type="scientific">Moniliophthora roreri</name>
    <name type="common">Frosty pod rot fungus</name>
    <name type="synonym">Monilia roreri</name>
    <dbReference type="NCBI Taxonomy" id="221103"/>
    <lineage>
        <taxon>Eukaryota</taxon>
        <taxon>Fungi</taxon>
        <taxon>Dikarya</taxon>
        <taxon>Basidiomycota</taxon>
        <taxon>Agaricomycotina</taxon>
        <taxon>Agaricomycetes</taxon>
        <taxon>Agaricomycetidae</taxon>
        <taxon>Agaricales</taxon>
        <taxon>Marasmiineae</taxon>
        <taxon>Marasmiaceae</taxon>
        <taxon>Moniliophthora</taxon>
    </lineage>
</organism>
<gene>
    <name evidence="3" type="ORF">WG66_1253</name>
</gene>
<dbReference type="eggNOG" id="ENOG502QUVW">
    <property type="taxonomic scope" value="Eukaryota"/>
</dbReference>
<dbReference type="PANTHER" id="PTHR37834">
    <property type="entry name" value="GDSL-LIKE LIPASE/ACYLHYDROLASE DOMAIN PROTEIN (AFU_ORTHOLOGUE AFUA_2G00620)"/>
    <property type="match status" value="1"/>
</dbReference>
<dbReference type="Pfam" id="PF13472">
    <property type="entry name" value="Lipase_GDSL_2"/>
    <property type="match status" value="1"/>
</dbReference>
<sequence length="378" mass="42368">MSTPHLVSLKMMGTTVLSLLILATSAAPDPTIKISNKDPCIYFHGRWDDTPRTWWAGSGLKLNTKNLKSLSLELGPHTSSVPPLGVSIDYQDYFTVNVTQGITEIPLTSALKPGREKESTLVRLNVEGWQNNQIDLQSIILNSDARLLPYKPSKLTFQFIGDSLSAGVGPGTQGQFLPQGVNQAWPFLFGEHFKAETRINAQPGATLTDMVSYGNQHGVSFMYFRTEDTGYFWTVDHNYTTPWNFARDVPAPTHLVIHIGANDASQNVTAGGFIQVYTDFLTRIRGLYPRQPVFVFTPWGWPNANGSITYYYDGAYQRIVGARHSIGDKNVFLVNTTGWVGWDDVFDNLHPNVPGMRHIADQFIDWLNKWGLKPEDKW</sequence>
<dbReference type="SUPFAM" id="SSF52266">
    <property type="entry name" value="SGNH hydrolase"/>
    <property type="match status" value="1"/>
</dbReference>
<name>A0A0W0GC95_MONRR</name>
<evidence type="ECO:0000259" key="2">
    <source>
        <dbReference type="Pfam" id="PF13472"/>
    </source>
</evidence>
<protein>
    <submittedName>
        <fullName evidence="3">Putative SGNH hydrolase</fullName>
    </submittedName>
</protein>
<dbReference type="Gene3D" id="2.60.120.260">
    <property type="entry name" value="Galactose-binding domain-like"/>
    <property type="match status" value="1"/>
</dbReference>
<dbReference type="Gene3D" id="3.40.50.1110">
    <property type="entry name" value="SGNH hydrolase"/>
    <property type="match status" value="1"/>
</dbReference>
<evidence type="ECO:0000256" key="1">
    <source>
        <dbReference type="SAM" id="SignalP"/>
    </source>
</evidence>
<feature type="chain" id="PRO_5006902564" evidence="1">
    <location>
        <begin position="27"/>
        <end position="378"/>
    </location>
</feature>
<dbReference type="EMBL" id="LATX01000465">
    <property type="protein sequence ID" value="KTB46175.1"/>
    <property type="molecule type" value="Genomic_DNA"/>
</dbReference>
<reference evidence="3 4" key="1">
    <citation type="submission" date="2015-12" db="EMBL/GenBank/DDBJ databases">
        <title>Draft genome sequence of Moniliophthora roreri, the causal agent of frosty pod rot of cacao.</title>
        <authorList>
            <person name="Aime M.C."/>
            <person name="Diaz-Valderrama J.R."/>
            <person name="Kijpornyongpan T."/>
            <person name="Phillips-Mora W."/>
        </authorList>
    </citation>
    <scope>NUCLEOTIDE SEQUENCE [LARGE SCALE GENOMIC DNA]</scope>
    <source>
        <strain evidence="3 4">MCA 2952</strain>
    </source>
</reference>
<accession>A0A0W0GC95</accession>
<dbReference type="InterPro" id="IPR036514">
    <property type="entry name" value="SGNH_hydro_sf"/>
</dbReference>
<dbReference type="Proteomes" id="UP000054988">
    <property type="component" value="Unassembled WGS sequence"/>
</dbReference>
<dbReference type="AlphaFoldDB" id="A0A0W0GC95"/>
<keyword evidence="3" id="KW-0378">Hydrolase</keyword>
<dbReference type="PANTHER" id="PTHR37834:SF2">
    <property type="entry name" value="ESTERASE, SGNH HYDROLASE-TYPE"/>
    <property type="match status" value="1"/>
</dbReference>
<comment type="caution">
    <text evidence="3">The sequence shown here is derived from an EMBL/GenBank/DDBJ whole genome shotgun (WGS) entry which is preliminary data.</text>
</comment>